<dbReference type="Proteomes" id="UP000708208">
    <property type="component" value="Unassembled WGS sequence"/>
</dbReference>
<dbReference type="AlphaFoldDB" id="A0A8J2K7F0"/>
<proteinExistence type="predicted"/>
<reference evidence="2" key="1">
    <citation type="submission" date="2021-06" db="EMBL/GenBank/DDBJ databases">
        <authorList>
            <person name="Hodson N. C."/>
            <person name="Mongue J. A."/>
            <person name="Jaron S. K."/>
        </authorList>
    </citation>
    <scope>NUCLEOTIDE SEQUENCE</scope>
</reference>
<feature type="signal peptide" evidence="1">
    <location>
        <begin position="1"/>
        <end position="17"/>
    </location>
</feature>
<accession>A0A8J2K7F0</accession>
<keyword evidence="1" id="KW-0732">Signal</keyword>
<dbReference type="EMBL" id="CAJVCH010201689">
    <property type="protein sequence ID" value="CAG7730869.1"/>
    <property type="molecule type" value="Genomic_DNA"/>
</dbReference>
<evidence type="ECO:0000256" key="1">
    <source>
        <dbReference type="SAM" id="SignalP"/>
    </source>
</evidence>
<comment type="caution">
    <text evidence="2">The sequence shown here is derived from an EMBL/GenBank/DDBJ whole genome shotgun (WGS) entry which is preliminary data.</text>
</comment>
<evidence type="ECO:0008006" key="4">
    <source>
        <dbReference type="Google" id="ProtNLM"/>
    </source>
</evidence>
<keyword evidence="3" id="KW-1185">Reference proteome</keyword>
<organism evidence="2 3">
    <name type="scientific">Allacma fusca</name>
    <dbReference type="NCBI Taxonomy" id="39272"/>
    <lineage>
        <taxon>Eukaryota</taxon>
        <taxon>Metazoa</taxon>
        <taxon>Ecdysozoa</taxon>
        <taxon>Arthropoda</taxon>
        <taxon>Hexapoda</taxon>
        <taxon>Collembola</taxon>
        <taxon>Symphypleona</taxon>
        <taxon>Sminthuridae</taxon>
        <taxon>Allacma</taxon>
    </lineage>
</organism>
<evidence type="ECO:0000313" key="3">
    <source>
        <dbReference type="Proteomes" id="UP000708208"/>
    </source>
</evidence>
<protein>
    <recommendedName>
        <fullName evidence="4">Lipocalin</fullName>
    </recommendedName>
</protein>
<name>A0A8J2K7F0_9HEXA</name>
<sequence length="178" mass="21195">MKILALLFFVIFNKLSATVLLNGDQGFRARNDAKFRVMTISLIWLKELEDTYKSGFPKNFGATKFRNLSTVPNHNVPSGDASTCQNVTFFSVEQNRRLINKYGWDFVFNATTREMLDNPRARLFRYKYHDEMEDYHFLRSERQGMCTTLRKLRRRVESVFTFEKCIRLFERPTCKDFR</sequence>
<feature type="chain" id="PRO_5035202748" description="Lipocalin" evidence="1">
    <location>
        <begin position="18"/>
        <end position="178"/>
    </location>
</feature>
<gene>
    <name evidence="2" type="ORF">AFUS01_LOCUS19485</name>
</gene>
<evidence type="ECO:0000313" key="2">
    <source>
        <dbReference type="EMBL" id="CAG7730869.1"/>
    </source>
</evidence>